<accession>A0A834WWF2</accession>
<proteinExistence type="predicted"/>
<keyword evidence="1" id="KW-0472">Membrane</keyword>
<name>A0A834WWF2_9FABA</name>
<dbReference type="InterPro" id="IPR008949">
    <property type="entry name" value="Isoprenoid_synthase_dom_sf"/>
</dbReference>
<feature type="transmembrane region" description="Helical" evidence="1">
    <location>
        <begin position="128"/>
        <end position="147"/>
    </location>
</feature>
<keyword evidence="1" id="KW-1133">Transmembrane helix</keyword>
<keyword evidence="1" id="KW-0812">Transmembrane</keyword>
<evidence type="ECO:0000313" key="3">
    <source>
        <dbReference type="Proteomes" id="UP000634136"/>
    </source>
</evidence>
<reference evidence="2" key="1">
    <citation type="submission" date="2020-09" db="EMBL/GenBank/DDBJ databases">
        <title>Genome-Enabled Discovery of Anthraquinone Biosynthesis in Senna tora.</title>
        <authorList>
            <person name="Kang S.-H."/>
            <person name="Pandey R.P."/>
            <person name="Lee C.-M."/>
            <person name="Sim J.-S."/>
            <person name="Jeong J.-T."/>
            <person name="Choi B.-S."/>
            <person name="Jung M."/>
            <person name="Ginzburg D."/>
            <person name="Zhao K."/>
            <person name="Won S.Y."/>
            <person name="Oh T.-J."/>
            <person name="Yu Y."/>
            <person name="Kim N.-H."/>
            <person name="Lee O.R."/>
            <person name="Lee T.-H."/>
            <person name="Bashyal P."/>
            <person name="Kim T.-S."/>
            <person name="Lee W.-H."/>
            <person name="Kawkins C."/>
            <person name="Kim C.-K."/>
            <person name="Kim J.S."/>
            <person name="Ahn B.O."/>
            <person name="Rhee S.Y."/>
            <person name="Sohng J.K."/>
        </authorList>
    </citation>
    <scope>NUCLEOTIDE SEQUENCE</scope>
    <source>
        <tissue evidence="2">Leaf</tissue>
    </source>
</reference>
<dbReference type="AlphaFoldDB" id="A0A834WWF2"/>
<dbReference type="Proteomes" id="UP000634136">
    <property type="component" value="Unassembled WGS sequence"/>
</dbReference>
<gene>
    <name evidence="2" type="ORF">G2W53_015790</name>
</gene>
<protein>
    <submittedName>
        <fullName evidence="2">Putative pentatricopeptide repeat-containing protein</fullName>
    </submittedName>
</protein>
<dbReference type="SUPFAM" id="SSF48576">
    <property type="entry name" value="Terpenoid synthases"/>
    <property type="match status" value="1"/>
</dbReference>
<evidence type="ECO:0000313" key="2">
    <source>
        <dbReference type="EMBL" id="KAF7833457.1"/>
    </source>
</evidence>
<sequence length="274" mass="31441">MGEKDVVSLTNINPSYVENVKASEGLPMFYYMDIEGIKLAFVSVIEACAQFDCFKLAKWVHGYVLKRGLGGDGSLNNFVTFQYSYFDHLCDIEGTLDNFIDSPTVSWTFIMLLQHAFLGYGLEKLLLWNYDGSFILIYYFGGVFWLLQEKVAPMGLLLVFSKLPKLLLSCINCAEKPYHDAHLNDHEMKNSRILSVGGRRMRPSLVLWVAKAKVQYIEMMHIASLVYPCVWEERKLRSLREVVRQPYEMLVAMLAGKFLFAPLSYYIAIYSSKP</sequence>
<organism evidence="2 3">
    <name type="scientific">Senna tora</name>
    <dbReference type="NCBI Taxonomy" id="362788"/>
    <lineage>
        <taxon>Eukaryota</taxon>
        <taxon>Viridiplantae</taxon>
        <taxon>Streptophyta</taxon>
        <taxon>Embryophyta</taxon>
        <taxon>Tracheophyta</taxon>
        <taxon>Spermatophyta</taxon>
        <taxon>Magnoliopsida</taxon>
        <taxon>eudicotyledons</taxon>
        <taxon>Gunneridae</taxon>
        <taxon>Pentapetalae</taxon>
        <taxon>rosids</taxon>
        <taxon>fabids</taxon>
        <taxon>Fabales</taxon>
        <taxon>Fabaceae</taxon>
        <taxon>Caesalpinioideae</taxon>
        <taxon>Cassia clade</taxon>
        <taxon>Senna</taxon>
    </lineage>
</organism>
<dbReference type="EMBL" id="JAAIUW010000005">
    <property type="protein sequence ID" value="KAF7833457.1"/>
    <property type="molecule type" value="Genomic_DNA"/>
</dbReference>
<comment type="caution">
    <text evidence="2">The sequence shown here is derived from an EMBL/GenBank/DDBJ whole genome shotgun (WGS) entry which is preliminary data.</text>
</comment>
<keyword evidence="3" id="KW-1185">Reference proteome</keyword>
<evidence type="ECO:0000256" key="1">
    <source>
        <dbReference type="SAM" id="Phobius"/>
    </source>
</evidence>
<feature type="transmembrane region" description="Helical" evidence="1">
    <location>
        <begin position="247"/>
        <end position="268"/>
    </location>
</feature>